<organism evidence="1 2">
    <name type="scientific">Enterococcus mundtii</name>
    <dbReference type="NCBI Taxonomy" id="53346"/>
    <lineage>
        <taxon>Bacteria</taxon>
        <taxon>Bacillati</taxon>
        <taxon>Bacillota</taxon>
        <taxon>Bacilli</taxon>
        <taxon>Lactobacillales</taxon>
        <taxon>Enterococcaceae</taxon>
        <taxon>Enterococcus</taxon>
    </lineage>
</organism>
<evidence type="ECO:0000313" key="1">
    <source>
        <dbReference type="EMBL" id="BBM14455.1"/>
    </source>
</evidence>
<dbReference type="Proteomes" id="UP000509460">
    <property type="component" value="Chromosome"/>
</dbReference>
<dbReference type="AlphaFoldDB" id="A0AAI8WDI6"/>
<sequence length="86" mass="10162">MITAMSIYIMSSGNLFLIQQEQTKDREILLLRTLYEDVRNYRRYGELPTRPAEWERGTTVIDTQSQRIRKVSINDGNEVIAIERKK</sequence>
<reference evidence="1 2" key="1">
    <citation type="submission" date="2019-07" db="EMBL/GenBank/DDBJ databases">
        <title>antibiotic susceptibility of plant-derived lactic acid bacteria.</title>
        <authorList>
            <person name="Sugiyama M."/>
            <person name="Noda M."/>
        </authorList>
    </citation>
    <scope>NUCLEOTIDE SEQUENCE [LARGE SCALE GENOMIC DNA]</scope>
    <source>
        <strain evidence="1 2">15-1A</strain>
    </source>
</reference>
<accession>A0AAI8WDI6</accession>
<name>A0AAI8WDI6_ENTMU</name>
<evidence type="ECO:0000313" key="2">
    <source>
        <dbReference type="Proteomes" id="UP000509460"/>
    </source>
</evidence>
<protein>
    <submittedName>
        <fullName evidence="1">Uncharacterized protein</fullName>
    </submittedName>
</protein>
<gene>
    <name evidence="1" type="ORF">EM151A_1219</name>
</gene>
<proteinExistence type="predicted"/>
<dbReference type="EMBL" id="AP019810">
    <property type="protein sequence ID" value="BBM14455.1"/>
    <property type="molecule type" value="Genomic_DNA"/>
</dbReference>